<protein>
    <submittedName>
        <fullName evidence="2">Uncharacterized protein</fullName>
    </submittedName>
</protein>
<feature type="region of interest" description="Disordered" evidence="1">
    <location>
        <begin position="1"/>
        <end position="21"/>
    </location>
</feature>
<comment type="caution">
    <text evidence="2">The sequence shown here is derived from an EMBL/GenBank/DDBJ whole genome shotgun (WGS) entry which is preliminary data.</text>
</comment>
<reference evidence="2" key="1">
    <citation type="journal article" date="2022" name="G3 (Bethesda)">
        <title>High quality genome of the basidiomycete yeast Dioszegia hungarica PDD-24b-2 isolated from cloud water.</title>
        <authorList>
            <person name="Jarrige D."/>
            <person name="Haridas S."/>
            <person name="Bleykasten-Grosshans C."/>
            <person name="Joly M."/>
            <person name="Nadalig T."/>
            <person name="Sancelme M."/>
            <person name="Vuilleumier S."/>
            <person name="Grigoriev I.V."/>
            <person name="Amato P."/>
            <person name="Bringel F."/>
        </authorList>
    </citation>
    <scope>NUCLEOTIDE SEQUENCE</scope>
    <source>
        <strain evidence="2">PDD-24b-2</strain>
    </source>
</reference>
<dbReference type="GeneID" id="77730926"/>
<sequence>MSSTPKTDAQPPVDTQPDTPKASAASARLFLGFAPEIFASIVGHLRSDLPVRPRLDRFIHSDRETYTAAESSLALVDARFDHLIKEEHESMTKQLKVGCLDMTHQEITALLTESNGKDTGENQSSGDTSDGIMKSMFAKGVNVLRVTERCAPDEKAIGATLRDLIDWMSEQPTAPLPDLENIIWLDDPDHDHGYLTASFDEQYIEWLTERKIAYHVAYRDITSLTGALPPEVHVHMRHDGQSVDWVPRLIRPTWKSPESTVWIHPAAQFNDFASWPSEATAESLDKFIQNLGSASTAPGTVMHRKIVFDFDANAPVEDTIVKAFTEQRGDRSDLQSDLRRKGYHLAVSIGGETVLHEAGCERCKPPVPEGALKV</sequence>
<accession>A0AA38LXM0</accession>
<evidence type="ECO:0000256" key="1">
    <source>
        <dbReference type="SAM" id="MobiDB-lite"/>
    </source>
</evidence>
<evidence type="ECO:0000313" key="2">
    <source>
        <dbReference type="EMBL" id="KAI9638803.1"/>
    </source>
</evidence>
<organism evidence="2 3">
    <name type="scientific">Dioszegia hungarica</name>
    <dbReference type="NCBI Taxonomy" id="4972"/>
    <lineage>
        <taxon>Eukaryota</taxon>
        <taxon>Fungi</taxon>
        <taxon>Dikarya</taxon>
        <taxon>Basidiomycota</taxon>
        <taxon>Agaricomycotina</taxon>
        <taxon>Tremellomycetes</taxon>
        <taxon>Tremellales</taxon>
        <taxon>Bulleribasidiaceae</taxon>
        <taxon>Dioszegia</taxon>
    </lineage>
</organism>
<evidence type="ECO:0000313" key="3">
    <source>
        <dbReference type="Proteomes" id="UP001164286"/>
    </source>
</evidence>
<dbReference type="RefSeq" id="XP_052948580.1">
    <property type="nucleotide sequence ID" value="XM_053091721.1"/>
</dbReference>
<dbReference type="Proteomes" id="UP001164286">
    <property type="component" value="Unassembled WGS sequence"/>
</dbReference>
<proteinExistence type="predicted"/>
<name>A0AA38LXM0_9TREE</name>
<gene>
    <name evidence="2" type="ORF">MKK02DRAFT_41830</name>
</gene>
<keyword evidence="3" id="KW-1185">Reference proteome</keyword>
<dbReference type="AlphaFoldDB" id="A0AA38LXM0"/>
<feature type="region of interest" description="Disordered" evidence="1">
    <location>
        <begin position="112"/>
        <end position="131"/>
    </location>
</feature>
<dbReference type="EMBL" id="JAKWFO010000002">
    <property type="protein sequence ID" value="KAI9638803.1"/>
    <property type="molecule type" value="Genomic_DNA"/>
</dbReference>